<accession>A0A401UTE0</accession>
<evidence type="ECO:0000313" key="1">
    <source>
        <dbReference type="EMBL" id="GCD12776.1"/>
    </source>
</evidence>
<gene>
    <name evidence="1" type="ORF">Ctaglu_43990</name>
</gene>
<dbReference type="Proteomes" id="UP000287872">
    <property type="component" value="Unassembled WGS sequence"/>
</dbReference>
<evidence type="ECO:0000313" key="2">
    <source>
        <dbReference type="Proteomes" id="UP000287872"/>
    </source>
</evidence>
<reference evidence="1 2" key="1">
    <citation type="submission" date="2018-11" db="EMBL/GenBank/DDBJ databases">
        <title>Genome sequencing and assembly of Clostridium tagluense strain A121.</title>
        <authorList>
            <person name="Murakami T."/>
            <person name="Segawa T."/>
            <person name="Shcherbakova V.A."/>
            <person name="Mori H."/>
            <person name="Yoshimura Y."/>
        </authorList>
    </citation>
    <scope>NUCLEOTIDE SEQUENCE [LARGE SCALE GENOMIC DNA]</scope>
    <source>
        <strain evidence="1 2">A121</strain>
    </source>
</reference>
<proteinExistence type="predicted"/>
<dbReference type="AlphaFoldDB" id="A0A401UTE0"/>
<dbReference type="EMBL" id="BHYK01000041">
    <property type="protein sequence ID" value="GCD12776.1"/>
    <property type="molecule type" value="Genomic_DNA"/>
</dbReference>
<name>A0A401UTE0_9CLOT</name>
<comment type="caution">
    <text evidence="1">The sequence shown here is derived from an EMBL/GenBank/DDBJ whole genome shotgun (WGS) entry which is preliminary data.</text>
</comment>
<keyword evidence="2" id="KW-1185">Reference proteome</keyword>
<sequence length="67" mass="8062">MFDENKVERAAEFIRNLKHTKEIWHGVPFDLLPWQDRIIRDIFGTVKDNGFRQYNSAYVEIPKKLNL</sequence>
<protein>
    <submittedName>
        <fullName evidence="1">Uncharacterized protein</fullName>
    </submittedName>
</protein>
<organism evidence="1 2">
    <name type="scientific">Clostridium tagluense</name>
    <dbReference type="NCBI Taxonomy" id="360422"/>
    <lineage>
        <taxon>Bacteria</taxon>
        <taxon>Bacillati</taxon>
        <taxon>Bacillota</taxon>
        <taxon>Clostridia</taxon>
        <taxon>Eubacteriales</taxon>
        <taxon>Clostridiaceae</taxon>
        <taxon>Clostridium</taxon>
    </lineage>
</organism>